<dbReference type="Proteomes" id="UP000761534">
    <property type="component" value="Unassembled WGS sequence"/>
</dbReference>
<evidence type="ECO:0000313" key="5">
    <source>
        <dbReference type="EMBL" id="KAA8900847.1"/>
    </source>
</evidence>
<reference evidence="5" key="1">
    <citation type="journal article" date="2019" name="G3 (Bethesda)">
        <title>Genome Assemblies of Two Rare Opportunistic Yeast Pathogens: Diutina rugosa (syn. Candida rugosa) and Trichomonascus ciferrii (syn. Candida ciferrii).</title>
        <authorList>
            <person name="Mixao V."/>
            <person name="Saus E."/>
            <person name="Hansen A.P."/>
            <person name="Lass-Florl C."/>
            <person name="Gabaldon T."/>
        </authorList>
    </citation>
    <scope>NUCLEOTIDE SEQUENCE</scope>
    <source>
        <strain evidence="5">CBS 4856</strain>
    </source>
</reference>
<accession>A0A642US67</accession>
<proteinExistence type="inferred from homology"/>
<feature type="compositionally biased region" description="Acidic residues" evidence="4">
    <location>
        <begin position="374"/>
        <end position="383"/>
    </location>
</feature>
<dbReference type="PANTHER" id="PTHR23188:SF12">
    <property type="entry name" value="RNA POLYMERASE II-ASSOCIATED FACTOR 1 HOMOLOG"/>
    <property type="match status" value="1"/>
</dbReference>
<evidence type="ECO:0000256" key="1">
    <source>
        <dbReference type="ARBA" id="ARBA00004123"/>
    </source>
</evidence>
<dbReference type="GO" id="GO:0000993">
    <property type="term" value="F:RNA polymerase II complex binding"/>
    <property type="evidence" value="ECO:0007669"/>
    <property type="project" value="TreeGrafter"/>
</dbReference>
<evidence type="ECO:0000256" key="2">
    <source>
        <dbReference type="ARBA" id="ARBA00007560"/>
    </source>
</evidence>
<evidence type="ECO:0000313" key="6">
    <source>
        <dbReference type="Proteomes" id="UP000761534"/>
    </source>
</evidence>
<dbReference type="PANTHER" id="PTHR23188">
    <property type="entry name" value="RNA POLYMERASE II-ASSOCIATED FACTOR 1 HOMOLOG"/>
    <property type="match status" value="1"/>
</dbReference>
<keyword evidence="3" id="KW-0539">Nucleus</keyword>
<feature type="region of interest" description="Disordered" evidence="4">
    <location>
        <begin position="136"/>
        <end position="158"/>
    </location>
</feature>
<comment type="similarity">
    <text evidence="2">Belongs to the PAF1 family.</text>
</comment>
<dbReference type="InterPro" id="IPR007133">
    <property type="entry name" value="RNA_pol_II-assoc_Paf1"/>
</dbReference>
<feature type="region of interest" description="Disordered" evidence="4">
    <location>
        <begin position="352"/>
        <end position="414"/>
    </location>
</feature>
<dbReference type="VEuPathDB" id="FungiDB:TRICI_006132"/>
<comment type="caution">
    <text evidence="5">The sequence shown here is derived from an EMBL/GenBank/DDBJ whole genome shotgun (WGS) entry which is preliminary data.</text>
</comment>
<name>A0A642US67_9ASCO</name>
<organism evidence="5 6">
    <name type="scientific">Trichomonascus ciferrii</name>
    <dbReference type="NCBI Taxonomy" id="44093"/>
    <lineage>
        <taxon>Eukaryota</taxon>
        <taxon>Fungi</taxon>
        <taxon>Dikarya</taxon>
        <taxon>Ascomycota</taxon>
        <taxon>Saccharomycotina</taxon>
        <taxon>Dipodascomycetes</taxon>
        <taxon>Dipodascales</taxon>
        <taxon>Trichomonascaceae</taxon>
        <taxon>Trichomonascus</taxon>
        <taxon>Trichomonascus ciferrii complex</taxon>
    </lineage>
</organism>
<dbReference type="GO" id="GO:0016593">
    <property type="term" value="C:Cdc73/Paf1 complex"/>
    <property type="evidence" value="ECO:0007669"/>
    <property type="project" value="InterPro"/>
</dbReference>
<feature type="compositionally biased region" description="Polar residues" evidence="4">
    <location>
        <begin position="384"/>
        <end position="399"/>
    </location>
</feature>
<feature type="compositionally biased region" description="Acidic residues" evidence="4">
    <location>
        <begin position="400"/>
        <end position="414"/>
    </location>
</feature>
<dbReference type="GO" id="GO:0003682">
    <property type="term" value="F:chromatin binding"/>
    <property type="evidence" value="ECO:0007669"/>
    <property type="project" value="TreeGrafter"/>
</dbReference>
<evidence type="ECO:0000256" key="4">
    <source>
        <dbReference type="SAM" id="MobiDB-lite"/>
    </source>
</evidence>
<keyword evidence="6" id="KW-1185">Reference proteome</keyword>
<dbReference type="AlphaFoldDB" id="A0A642US67"/>
<dbReference type="EMBL" id="SWFS01000494">
    <property type="protein sequence ID" value="KAA8900847.1"/>
    <property type="molecule type" value="Genomic_DNA"/>
</dbReference>
<gene>
    <name evidence="5" type="ORF">TRICI_006132</name>
</gene>
<evidence type="ECO:0000256" key="3">
    <source>
        <dbReference type="ARBA" id="ARBA00023242"/>
    </source>
</evidence>
<dbReference type="Pfam" id="PF03985">
    <property type="entry name" value="Paf1"/>
    <property type="match status" value="1"/>
</dbReference>
<feature type="compositionally biased region" description="Basic and acidic residues" evidence="4">
    <location>
        <begin position="354"/>
        <end position="364"/>
    </location>
</feature>
<comment type="subcellular location">
    <subcellularLocation>
        <location evidence="1">Nucleus</location>
    </subcellularLocation>
</comment>
<protein>
    <submittedName>
        <fullName evidence="5">Uncharacterized protein</fullName>
    </submittedName>
</protein>
<sequence length="414" mass="46874">MSRGPGRQDYIARVRYQNELPPPPCPPKLLDMPVDVKQVASSSFLSDLARKQPFNMDVDLDLGMPLDMSEIPGIFDRGDETGVYPINSGDVDLDPKDRALLKEPSGGIGGAKSQPSVSFLRRTEYISSEAVKQKGSLESKTTALKKRERNEEELDPEEQLRVVESTFDAANSDLESVKHPTKKQRKAVESWPLLPDSKMFDLMHLAVKMVGSASLSNRKTPFSRSSLSTALFRQNSVDNDEWMTFYTAKPETAEKLKQKVDNPSAGVDDIADDGNVYRFNRVQDHDIDLHVHESQFEEIAIQFDREKNQALYIPIVGRTNLKRRRVVKSRRDLVNENSVARIDLSLREISAQESVHRDNSRSEYDPVSYTFTELPDEEDETENQSENNDAINHQESQNQSDDDDDEDLGEVPED</sequence>
<dbReference type="GO" id="GO:0006368">
    <property type="term" value="P:transcription elongation by RNA polymerase II"/>
    <property type="evidence" value="ECO:0007669"/>
    <property type="project" value="InterPro"/>
</dbReference>
<dbReference type="OrthoDB" id="10260285at2759"/>